<protein>
    <recommendedName>
        <fullName evidence="4">MATE family efflux transporter</fullName>
    </recommendedName>
</protein>
<comment type="caution">
    <text evidence="2">The sequence shown here is derived from an EMBL/GenBank/DDBJ whole genome shotgun (WGS) entry which is preliminary data.</text>
</comment>
<evidence type="ECO:0000256" key="1">
    <source>
        <dbReference type="SAM" id="Phobius"/>
    </source>
</evidence>
<evidence type="ECO:0008006" key="4">
    <source>
        <dbReference type="Google" id="ProtNLM"/>
    </source>
</evidence>
<keyword evidence="3" id="KW-1185">Reference proteome</keyword>
<feature type="transmembrane region" description="Helical" evidence="1">
    <location>
        <begin position="34"/>
        <end position="56"/>
    </location>
</feature>
<gene>
    <name evidence="2" type="ORF">CMMCAS07_05005</name>
</gene>
<dbReference type="EMBL" id="MDHH01000001">
    <property type="protein sequence ID" value="OUE04283.1"/>
    <property type="molecule type" value="Genomic_DNA"/>
</dbReference>
<accession>A0A251XM49</accession>
<proteinExistence type="predicted"/>
<organism evidence="2 3">
    <name type="scientific">Clavibacter michiganensis subsp. michiganensis</name>
    <dbReference type="NCBI Taxonomy" id="33013"/>
    <lineage>
        <taxon>Bacteria</taxon>
        <taxon>Bacillati</taxon>
        <taxon>Actinomycetota</taxon>
        <taxon>Actinomycetes</taxon>
        <taxon>Micrococcales</taxon>
        <taxon>Microbacteriaceae</taxon>
        <taxon>Clavibacter</taxon>
    </lineage>
</organism>
<dbReference type="Proteomes" id="UP000195062">
    <property type="component" value="Unassembled WGS sequence"/>
</dbReference>
<name>A0A251XM49_CLAMM</name>
<feature type="transmembrane region" description="Helical" evidence="1">
    <location>
        <begin position="6"/>
        <end position="27"/>
    </location>
</feature>
<sequence>MLTAVTLVLAVGLPVSGYVFVLDGVLIGAGDARYLALAGLVNLAIYAPALILVAWLTETGRVAGTPALLALWAAFGLVYIGARALTLGLRARGDRWIVTGWRGPDPVRSCRSQALRLCMGSRDWNRGIEALTLTLTLDKPLAATLWPG</sequence>
<evidence type="ECO:0000313" key="3">
    <source>
        <dbReference type="Proteomes" id="UP000195062"/>
    </source>
</evidence>
<keyword evidence="1" id="KW-0472">Membrane</keyword>
<keyword evidence="1" id="KW-0812">Transmembrane</keyword>
<feature type="transmembrane region" description="Helical" evidence="1">
    <location>
        <begin position="62"/>
        <end position="82"/>
    </location>
</feature>
<evidence type="ECO:0000313" key="2">
    <source>
        <dbReference type="EMBL" id="OUE04283.1"/>
    </source>
</evidence>
<dbReference type="AlphaFoldDB" id="A0A251XM49"/>
<reference evidence="2 3" key="1">
    <citation type="submission" date="2016-08" db="EMBL/GenBank/DDBJ databases">
        <title>Genome sequence of Clavibacter michiganensis subsp. michiganensis strain CASJ007.</title>
        <authorList>
            <person name="Thapa S.P."/>
            <person name="Coaker G."/>
        </authorList>
    </citation>
    <scope>NUCLEOTIDE SEQUENCE [LARGE SCALE GENOMIC DNA]</scope>
    <source>
        <strain evidence="2">CASJ007</strain>
    </source>
</reference>
<keyword evidence="1" id="KW-1133">Transmembrane helix</keyword>